<keyword evidence="1" id="KW-0732">Signal</keyword>
<sequence>MTHFAGLRVVLGSLILITVCYAASIHQRQYPPDPTATIPTPEECLDISLTRPSWRIYGSTMVVVNSSSGGTQGDVRFPTINLATGLWANCTAEDIELDPKGPEALSIWHNCSIPDLHFQFSLPDLEMRLKGSWSCDNSSSLVFAASGLWETPLIQGCIDDWEAPRGQETLCIMGGSQIPAGLSTPVAIYPQLPLRPYTPRERARRCVDRSYDPEWQVNSLLYQHHFAQRQNVTEMFYDLSLDMISISDGENMKCSARVDLLKDADNNGSAPWVRCIAQDGSNLPSNDSWVDVSVDTIYGVFGVRQAWGCSDGVAGVEPDHFSGIGYTNISLECGSPVNTAIHDSEGETVGAATDYNCSLAVAPVTFTGYEGDAPLMPHTYYTRSCTIESLTNTTTMTLREYQIELSVNDSNETSLTGSFSLHNPGPADTYQLHQIPIVDDGAWHECSAGPEPLPWQLVGCKYLLDRENHNISFQVQWYCDDRDPSHAIMFNATVEKQIPAEICETSVGRESCRLPLGVTEVVLPITSLTWTTLPQPMDRGPTMPWI</sequence>
<accession>A0ABQ0G497</accession>
<reference evidence="2 3" key="1">
    <citation type="submission" date="2024-09" db="EMBL/GenBank/DDBJ databases">
        <title>Itraconazole resistance in Madurella fahalii resulting from another homologue of gene encoding cytochrome P450 14-alpha sterol demethylase (CYP51).</title>
        <authorList>
            <person name="Yoshioka I."/>
            <person name="Fahal A.H."/>
            <person name="Kaneko S."/>
            <person name="Yaguchi T."/>
        </authorList>
    </citation>
    <scope>NUCLEOTIDE SEQUENCE [LARGE SCALE GENOMIC DNA]</scope>
    <source>
        <strain evidence="2 3">IFM 68171</strain>
    </source>
</reference>
<organism evidence="2 3">
    <name type="scientific">Madurella fahalii</name>
    <dbReference type="NCBI Taxonomy" id="1157608"/>
    <lineage>
        <taxon>Eukaryota</taxon>
        <taxon>Fungi</taxon>
        <taxon>Dikarya</taxon>
        <taxon>Ascomycota</taxon>
        <taxon>Pezizomycotina</taxon>
        <taxon>Sordariomycetes</taxon>
        <taxon>Sordariomycetidae</taxon>
        <taxon>Sordariales</taxon>
        <taxon>Sordariales incertae sedis</taxon>
        <taxon>Madurella</taxon>
    </lineage>
</organism>
<comment type="caution">
    <text evidence="2">The sequence shown here is derived from an EMBL/GenBank/DDBJ whole genome shotgun (WGS) entry which is preliminary data.</text>
</comment>
<evidence type="ECO:0000313" key="2">
    <source>
        <dbReference type="EMBL" id="GAB1312590.1"/>
    </source>
</evidence>
<keyword evidence="3" id="KW-1185">Reference proteome</keyword>
<dbReference type="GeneID" id="98173545"/>
<name>A0ABQ0G497_9PEZI</name>
<feature type="chain" id="PRO_5046535635" evidence="1">
    <location>
        <begin position="23"/>
        <end position="546"/>
    </location>
</feature>
<evidence type="ECO:0000313" key="3">
    <source>
        <dbReference type="Proteomes" id="UP001628179"/>
    </source>
</evidence>
<protein>
    <submittedName>
        <fullName evidence="2">Ig-like domain-containing protein</fullName>
    </submittedName>
</protein>
<gene>
    <name evidence="2" type="ORF">MFIFM68171_02800</name>
</gene>
<dbReference type="Proteomes" id="UP001628179">
    <property type="component" value="Unassembled WGS sequence"/>
</dbReference>
<feature type="signal peptide" evidence="1">
    <location>
        <begin position="1"/>
        <end position="22"/>
    </location>
</feature>
<dbReference type="RefSeq" id="XP_070914323.1">
    <property type="nucleotide sequence ID" value="XM_071058222.1"/>
</dbReference>
<dbReference type="EMBL" id="BAAFSV010000002">
    <property type="protein sequence ID" value="GAB1312590.1"/>
    <property type="molecule type" value="Genomic_DNA"/>
</dbReference>
<proteinExistence type="predicted"/>
<evidence type="ECO:0000256" key="1">
    <source>
        <dbReference type="SAM" id="SignalP"/>
    </source>
</evidence>